<name>A0AAE3T7J9_9RHOB</name>
<gene>
    <name evidence="2" type="ORF">P1J78_06610</name>
</gene>
<organism evidence="2 3">
    <name type="scientific">Psychromarinibacter sediminicola</name>
    <dbReference type="NCBI Taxonomy" id="3033385"/>
    <lineage>
        <taxon>Bacteria</taxon>
        <taxon>Pseudomonadati</taxon>
        <taxon>Pseudomonadota</taxon>
        <taxon>Alphaproteobacteria</taxon>
        <taxon>Rhodobacterales</taxon>
        <taxon>Paracoccaceae</taxon>
        <taxon>Psychromarinibacter</taxon>
    </lineage>
</organism>
<evidence type="ECO:0000313" key="2">
    <source>
        <dbReference type="EMBL" id="MDF0600395.1"/>
    </source>
</evidence>
<dbReference type="InterPro" id="IPR013589">
    <property type="entry name" value="Bac_transglu_N"/>
</dbReference>
<keyword evidence="3" id="KW-1185">Reference proteome</keyword>
<dbReference type="Pfam" id="PF08379">
    <property type="entry name" value="Bact_transglu_N"/>
    <property type="match status" value="1"/>
</dbReference>
<dbReference type="InterPro" id="IPR038765">
    <property type="entry name" value="Papain-like_cys_pep_sf"/>
</dbReference>
<dbReference type="RefSeq" id="WP_275566539.1">
    <property type="nucleotide sequence ID" value="NZ_JARGYC010000012.1"/>
</dbReference>
<feature type="domain" description="Transglutaminase-like" evidence="1">
    <location>
        <begin position="159"/>
        <end position="224"/>
    </location>
</feature>
<dbReference type="EMBL" id="JARGYC010000012">
    <property type="protein sequence ID" value="MDF0600395.1"/>
    <property type="molecule type" value="Genomic_DNA"/>
</dbReference>
<dbReference type="PANTHER" id="PTHR33490:SF6">
    <property type="entry name" value="SLL1049 PROTEIN"/>
    <property type="match status" value="1"/>
</dbReference>
<dbReference type="SMART" id="SM00460">
    <property type="entry name" value="TGc"/>
    <property type="match status" value="1"/>
</dbReference>
<dbReference type="Pfam" id="PF01841">
    <property type="entry name" value="Transglut_core"/>
    <property type="match status" value="1"/>
</dbReference>
<protein>
    <submittedName>
        <fullName evidence="2">Transglutaminase family protein</fullName>
    </submittedName>
</protein>
<evidence type="ECO:0000259" key="1">
    <source>
        <dbReference type="SMART" id="SM00460"/>
    </source>
</evidence>
<reference evidence="2" key="1">
    <citation type="submission" date="2023-03" db="EMBL/GenBank/DDBJ databases">
        <title>Multiphase analysis and comparison of six strains from genera Psychromarinibacter, Lutimaribacter, and Maritimibacter, including a novel species: Psychromarinibacter sediminicola sp. nov.</title>
        <authorList>
            <person name="Wang Y.-H."/>
            <person name="Ye M.-Q."/>
            <person name="Du Z.-J."/>
        </authorList>
    </citation>
    <scope>NUCLEOTIDE SEQUENCE</scope>
    <source>
        <strain evidence="2">C21-152</strain>
    </source>
</reference>
<accession>A0AAE3T7J9</accession>
<dbReference type="PANTHER" id="PTHR33490">
    <property type="entry name" value="BLR5614 PROTEIN-RELATED"/>
    <property type="match status" value="1"/>
</dbReference>
<sequence>MRLSVSHRTTYRFAEPVRDLVQSQRLQPADCENQRVVDWSVRAEGGQIGAGFRDGAGDWVQTLSMRGWVSGLTVEVAGEVETADLNGVLRGHRETVRPPVYLRHSRATRPSTGLRRLAEAAVAGEETGLGRAHALARTVTETIVYSPGETDAATTAAEALEHGYGVCQDQTHVLIAAALTLGIPARYVAGYLFSEGGDAMAEASHAWAELFLEGLGWVGFDPANACCPDARYIRLGSGFDAVDAAPIRGVAQGVATEYLDVEVNVAQVQQQ</sequence>
<dbReference type="InterPro" id="IPR002931">
    <property type="entry name" value="Transglutaminase-like"/>
</dbReference>
<dbReference type="Proteomes" id="UP001220964">
    <property type="component" value="Unassembled WGS sequence"/>
</dbReference>
<dbReference type="AlphaFoldDB" id="A0AAE3T7J9"/>
<proteinExistence type="predicted"/>
<evidence type="ECO:0000313" key="3">
    <source>
        <dbReference type="Proteomes" id="UP001220964"/>
    </source>
</evidence>
<dbReference type="SUPFAM" id="SSF54001">
    <property type="entry name" value="Cysteine proteinases"/>
    <property type="match status" value="1"/>
</dbReference>
<dbReference type="Gene3D" id="3.10.620.30">
    <property type="match status" value="1"/>
</dbReference>
<comment type="caution">
    <text evidence="2">The sequence shown here is derived from an EMBL/GenBank/DDBJ whole genome shotgun (WGS) entry which is preliminary data.</text>
</comment>